<sequence length="497" mass="55535">MDDPVEIPSHHGEPDLSLDLHGRRNPPIRRGTVCHKCWLLALVPARFSRKVSSGDVSFLRLCLVRELVMAFRLLALVPARFSRKVSSGDVSFLRLGLVGELRRMHSVLSKSPVYINCAQFLHVPAGSPSPSPSNRRITCLKMSCSSVIPTLRTVTISYSELKDTNADLSMKIEQGFGPNGLGILSVTDVPGYSSLRENLLHLAPRLASLPEEVKKDLEDHHSRYNFGWSHGKEKLESGKPDMLKGSFYANPVLDVPTTETYLIERYPSYCGSNIWPDTALPELEVAFKGLGKLILDVGLMVAFHCDQYVSKGMKVHVDEGLEQILLRSRCHKGRLLYYFPPQKSNHMQDGDSMSSWCGWHTDHGSLTGLTCGMFTRDGTVIPCPDSAAGLYIRTRNDQIVKVVFGENEIAYQIGETTEILSRGFLCATPHCVQAPNGEEASGVERSTFALFMQPDWDEKLNFPKEVHMHREVIPSNGVLTFGEYSEKLLDKYYHLKA</sequence>
<dbReference type="SUPFAM" id="SSF51197">
    <property type="entry name" value="Clavaminate synthase-like"/>
    <property type="match status" value="1"/>
</dbReference>
<feature type="region of interest" description="Disordered" evidence="2">
    <location>
        <begin position="1"/>
        <end position="21"/>
    </location>
</feature>
<evidence type="ECO:0000313" key="5">
    <source>
        <dbReference type="Proteomes" id="UP001168877"/>
    </source>
</evidence>
<dbReference type="InterPro" id="IPR027443">
    <property type="entry name" value="IPNS-like_sf"/>
</dbReference>
<dbReference type="GO" id="GO:0046872">
    <property type="term" value="F:metal ion binding"/>
    <property type="evidence" value="ECO:0007669"/>
    <property type="project" value="UniProtKB-KW"/>
</dbReference>
<dbReference type="Gene3D" id="2.60.120.330">
    <property type="entry name" value="B-lactam Antibiotic, Isopenicillin N Synthase, Chain"/>
    <property type="match status" value="1"/>
</dbReference>
<evidence type="ECO:0000256" key="1">
    <source>
        <dbReference type="RuleBase" id="RU003682"/>
    </source>
</evidence>
<dbReference type="PANTHER" id="PTHR48420:SF1">
    <property type="entry name" value="NON-HAEM DIOXYGENASE N-TERMINAL DOMAIN-CONTAINING PROTEIN"/>
    <property type="match status" value="1"/>
</dbReference>
<dbReference type="InterPro" id="IPR005123">
    <property type="entry name" value="Oxoglu/Fe-dep_dioxygenase_dom"/>
</dbReference>
<keyword evidence="1" id="KW-0479">Metal-binding</keyword>
<dbReference type="Proteomes" id="UP001168877">
    <property type="component" value="Unassembled WGS sequence"/>
</dbReference>
<comment type="similarity">
    <text evidence="1">Belongs to the iron/ascorbate-dependent oxidoreductase family.</text>
</comment>
<organism evidence="4 5">
    <name type="scientific">Acer saccharum</name>
    <name type="common">Sugar maple</name>
    <dbReference type="NCBI Taxonomy" id="4024"/>
    <lineage>
        <taxon>Eukaryota</taxon>
        <taxon>Viridiplantae</taxon>
        <taxon>Streptophyta</taxon>
        <taxon>Embryophyta</taxon>
        <taxon>Tracheophyta</taxon>
        <taxon>Spermatophyta</taxon>
        <taxon>Magnoliopsida</taxon>
        <taxon>eudicotyledons</taxon>
        <taxon>Gunneridae</taxon>
        <taxon>Pentapetalae</taxon>
        <taxon>rosids</taxon>
        <taxon>malvids</taxon>
        <taxon>Sapindales</taxon>
        <taxon>Sapindaceae</taxon>
        <taxon>Hippocastanoideae</taxon>
        <taxon>Acereae</taxon>
        <taxon>Acer</taxon>
    </lineage>
</organism>
<keyword evidence="1" id="KW-0560">Oxidoreductase</keyword>
<evidence type="ECO:0000313" key="4">
    <source>
        <dbReference type="EMBL" id="KAK0570524.1"/>
    </source>
</evidence>
<reference evidence="4" key="1">
    <citation type="journal article" date="2022" name="Plant J.">
        <title>Strategies of tolerance reflected in two North American maple genomes.</title>
        <authorList>
            <person name="McEvoy S.L."/>
            <person name="Sezen U.U."/>
            <person name="Trouern-Trend A."/>
            <person name="McMahon S.M."/>
            <person name="Schaberg P.G."/>
            <person name="Yang J."/>
            <person name="Wegrzyn J.L."/>
            <person name="Swenson N.G."/>
        </authorList>
    </citation>
    <scope>NUCLEOTIDE SEQUENCE</scope>
    <source>
        <strain evidence="4">NS2018</strain>
    </source>
</reference>
<feature type="domain" description="Fe2OG dioxygenase" evidence="3">
    <location>
        <begin position="330"/>
        <end position="454"/>
    </location>
</feature>
<dbReference type="PROSITE" id="PS51471">
    <property type="entry name" value="FE2OG_OXY"/>
    <property type="match status" value="1"/>
</dbReference>
<comment type="caution">
    <text evidence="4">The sequence shown here is derived from an EMBL/GenBank/DDBJ whole genome shotgun (WGS) entry which is preliminary data.</text>
</comment>
<protein>
    <recommendedName>
        <fullName evidence="3">Fe2OG dioxygenase domain-containing protein</fullName>
    </recommendedName>
</protein>
<accession>A0AA39RBL6</accession>
<dbReference type="AlphaFoldDB" id="A0AA39RBL6"/>
<keyword evidence="1" id="KW-0408">Iron</keyword>
<dbReference type="EMBL" id="JAUESC010000388">
    <property type="protein sequence ID" value="KAK0570524.1"/>
    <property type="molecule type" value="Genomic_DNA"/>
</dbReference>
<dbReference type="FunFam" id="2.60.120.330:FF:000031">
    <property type="entry name" value="2-oxoglutarate (2OG) and Fe(II)-dependent oxygenase superfamily protein"/>
    <property type="match status" value="1"/>
</dbReference>
<name>A0AA39RBL6_ACESA</name>
<reference evidence="4" key="2">
    <citation type="submission" date="2023-06" db="EMBL/GenBank/DDBJ databases">
        <authorList>
            <person name="Swenson N.G."/>
            <person name="Wegrzyn J.L."/>
            <person name="Mcevoy S.L."/>
        </authorList>
    </citation>
    <scope>NUCLEOTIDE SEQUENCE</scope>
    <source>
        <strain evidence="4">NS2018</strain>
        <tissue evidence="4">Leaf</tissue>
    </source>
</reference>
<proteinExistence type="inferred from homology"/>
<dbReference type="GO" id="GO:0016491">
    <property type="term" value="F:oxidoreductase activity"/>
    <property type="evidence" value="ECO:0007669"/>
    <property type="project" value="UniProtKB-KW"/>
</dbReference>
<keyword evidence="5" id="KW-1185">Reference proteome</keyword>
<feature type="compositionally biased region" description="Basic and acidic residues" evidence="2">
    <location>
        <begin position="8"/>
        <end position="21"/>
    </location>
</feature>
<evidence type="ECO:0000259" key="3">
    <source>
        <dbReference type="PROSITE" id="PS51471"/>
    </source>
</evidence>
<gene>
    <name evidence="4" type="ORF">LWI29_002669</name>
</gene>
<evidence type="ECO:0000256" key="2">
    <source>
        <dbReference type="SAM" id="MobiDB-lite"/>
    </source>
</evidence>
<dbReference type="PANTHER" id="PTHR48420">
    <property type="entry name" value="NON-HAEM DIOXYGENASE N-TERMINAL DOMAIN-CONTAINING PROTEIN"/>
    <property type="match status" value="1"/>
</dbReference>